<reference evidence="2" key="1">
    <citation type="journal article" date="2019" name="bioRxiv">
        <title>The Genome of the Zebra Mussel, Dreissena polymorpha: A Resource for Invasive Species Research.</title>
        <authorList>
            <person name="McCartney M.A."/>
            <person name="Auch B."/>
            <person name="Kono T."/>
            <person name="Mallez S."/>
            <person name="Zhang Y."/>
            <person name="Obille A."/>
            <person name="Becker A."/>
            <person name="Abrahante J.E."/>
            <person name="Garbe J."/>
            <person name="Badalamenti J.P."/>
            <person name="Herman A."/>
            <person name="Mangelson H."/>
            <person name="Liachko I."/>
            <person name="Sullivan S."/>
            <person name="Sone E.D."/>
            <person name="Koren S."/>
            <person name="Silverstein K.A.T."/>
            <person name="Beckman K.B."/>
            <person name="Gohl D.M."/>
        </authorList>
    </citation>
    <scope>NUCLEOTIDE SEQUENCE</scope>
    <source>
        <strain evidence="2">Duluth1</strain>
        <tissue evidence="2">Whole animal</tissue>
    </source>
</reference>
<gene>
    <name evidence="2" type="ORF">DPMN_096747</name>
</gene>
<name>A0A9D4LAC8_DREPO</name>
<protein>
    <submittedName>
        <fullName evidence="2">Uncharacterized protein</fullName>
    </submittedName>
</protein>
<keyword evidence="3" id="KW-1185">Reference proteome</keyword>
<accession>A0A9D4LAC8</accession>
<evidence type="ECO:0000256" key="1">
    <source>
        <dbReference type="SAM" id="MobiDB-lite"/>
    </source>
</evidence>
<reference evidence="2" key="2">
    <citation type="submission" date="2020-11" db="EMBL/GenBank/DDBJ databases">
        <authorList>
            <person name="McCartney M.A."/>
            <person name="Auch B."/>
            <person name="Kono T."/>
            <person name="Mallez S."/>
            <person name="Becker A."/>
            <person name="Gohl D.M."/>
            <person name="Silverstein K.A.T."/>
            <person name="Koren S."/>
            <person name="Bechman K.B."/>
            <person name="Herman A."/>
            <person name="Abrahante J.E."/>
            <person name="Garbe J."/>
        </authorList>
    </citation>
    <scope>NUCLEOTIDE SEQUENCE</scope>
    <source>
        <strain evidence="2">Duluth1</strain>
        <tissue evidence="2">Whole animal</tissue>
    </source>
</reference>
<proteinExistence type="predicted"/>
<evidence type="ECO:0000313" key="3">
    <source>
        <dbReference type="Proteomes" id="UP000828390"/>
    </source>
</evidence>
<feature type="region of interest" description="Disordered" evidence="1">
    <location>
        <begin position="1"/>
        <end position="38"/>
    </location>
</feature>
<comment type="caution">
    <text evidence="2">The sequence shown here is derived from an EMBL/GenBank/DDBJ whole genome shotgun (WGS) entry which is preliminary data.</text>
</comment>
<dbReference type="Proteomes" id="UP000828390">
    <property type="component" value="Unassembled WGS sequence"/>
</dbReference>
<dbReference type="EMBL" id="JAIWYP010000003">
    <property type="protein sequence ID" value="KAH3854208.1"/>
    <property type="molecule type" value="Genomic_DNA"/>
</dbReference>
<evidence type="ECO:0000313" key="2">
    <source>
        <dbReference type="EMBL" id="KAH3854208.1"/>
    </source>
</evidence>
<sequence>MADVEEPKAPSNGKKVSKGKAPAVQRTHTDVPKVNMAESVNNDLNNKLVMECLKSIQETQSSMVQRIMALEQGQASFFEEEGDFYTPGNLICCVNKVLNIGQIPASSNLNSHILINPEY</sequence>
<dbReference type="AlphaFoldDB" id="A0A9D4LAC8"/>
<organism evidence="2 3">
    <name type="scientific">Dreissena polymorpha</name>
    <name type="common">Zebra mussel</name>
    <name type="synonym">Mytilus polymorpha</name>
    <dbReference type="NCBI Taxonomy" id="45954"/>
    <lineage>
        <taxon>Eukaryota</taxon>
        <taxon>Metazoa</taxon>
        <taxon>Spiralia</taxon>
        <taxon>Lophotrochozoa</taxon>
        <taxon>Mollusca</taxon>
        <taxon>Bivalvia</taxon>
        <taxon>Autobranchia</taxon>
        <taxon>Heteroconchia</taxon>
        <taxon>Euheterodonta</taxon>
        <taxon>Imparidentia</taxon>
        <taxon>Neoheterodontei</taxon>
        <taxon>Myida</taxon>
        <taxon>Dreissenoidea</taxon>
        <taxon>Dreissenidae</taxon>
        <taxon>Dreissena</taxon>
    </lineage>
</organism>